<dbReference type="AlphaFoldDB" id="A0ABD5VFY2"/>
<dbReference type="RefSeq" id="WP_336349076.1">
    <property type="nucleotide sequence ID" value="NZ_JAZAQL010000001.1"/>
</dbReference>
<name>A0ABD5VFY2_9EURY</name>
<gene>
    <name evidence="1" type="ORF">ACFQGB_04330</name>
</gene>
<protein>
    <submittedName>
        <fullName evidence="1">DUF58 domain-containing protein</fullName>
    </submittedName>
</protein>
<proteinExistence type="predicted"/>
<dbReference type="EMBL" id="JBHSXN010000001">
    <property type="protein sequence ID" value="MFC6952082.1"/>
    <property type="molecule type" value="Genomic_DNA"/>
</dbReference>
<keyword evidence="2" id="KW-1185">Reference proteome</keyword>
<organism evidence="1 2">
    <name type="scientific">Halorubellus litoreus</name>
    <dbReference type="NCBI Taxonomy" id="755308"/>
    <lineage>
        <taxon>Archaea</taxon>
        <taxon>Methanobacteriati</taxon>
        <taxon>Methanobacteriota</taxon>
        <taxon>Stenosarchaea group</taxon>
        <taxon>Halobacteria</taxon>
        <taxon>Halobacteriales</taxon>
        <taxon>Halorubellaceae</taxon>
        <taxon>Halorubellus</taxon>
    </lineage>
</organism>
<reference evidence="1 2" key="1">
    <citation type="journal article" date="2019" name="Int. J. Syst. Evol. Microbiol.">
        <title>The Global Catalogue of Microorganisms (GCM) 10K type strain sequencing project: providing services to taxonomists for standard genome sequencing and annotation.</title>
        <authorList>
            <consortium name="The Broad Institute Genomics Platform"/>
            <consortium name="The Broad Institute Genome Sequencing Center for Infectious Disease"/>
            <person name="Wu L."/>
            <person name="Ma J."/>
        </authorList>
    </citation>
    <scope>NUCLEOTIDE SEQUENCE [LARGE SCALE GENOMIC DNA]</scope>
    <source>
        <strain evidence="1 2">GX26</strain>
    </source>
</reference>
<dbReference type="PANTHER" id="PTHR34351">
    <property type="entry name" value="SLR1927 PROTEIN-RELATED"/>
    <property type="match status" value="1"/>
</dbReference>
<dbReference type="PANTHER" id="PTHR34351:SF1">
    <property type="entry name" value="SLR1927 PROTEIN"/>
    <property type="match status" value="1"/>
</dbReference>
<sequence length="334" mass="36005">MRLTRRGKAALGVVVLGVLASFVFGAQALGVIVIPVLVAVVGAAVQVRRAGRPEVTRRVPDPGFIDETKQVTLSFDVGSPVAATVEDTASPGLELDGAYFEATLGTRDLAYDVTYTDRGEHDLGPLSVRIVDVLGLAEAEHRYGHRDSVLVYPRVYALTGSTRHELNLLPEGGFEHNREEFDSLREYDRGDSLRDVHWKSSAKRAANDLVVKQFVSEEDVGDVHIACESADGWDDHVAEATASIALYLLDSGIRVGLSAPNGELETDAGADHREALLSLLATVGPGKVPDEHRERANVVVTGSESTGVRVEMADREVPFSSFVRDAPAREEVSI</sequence>
<accession>A0ABD5VFY2</accession>
<evidence type="ECO:0000313" key="2">
    <source>
        <dbReference type="Proteomes" id="UP001596395"/>
    </source>
</evidence>
<evidence type="ECO:0000313" key="1">
    <source>
        <dbReference type="EMBL" id="MFC6952082.1"/>
    </source>
</evidence>
<dbReference type="Proteomes" id="UP001596395">
    <property type="component" value="Unassembled WGS sequence"/>
</dbReference>
<comment type="caution">
    <text evidence="1">The sequence shown here is derived from an EMBL/GenBank/DDBJ whole genome shotgun (WGS) entry which is preliminary data.</text>
</comment>